<dbReference type="Proteomes" id="UP000468581">
    <property type="component" value="Unassembled WGS sequence"/>
</dbReference>
<dbReference type="Pfam" id="PF20434">
    <property type="entry name" value="BD-FAE"/>
    <property type="match status" value="1"/>
</dbReference>
<dbReference type="GO" id="GO:0016787">
    <property type="term" value="F:hydrolase activity"/>
    <property type="evidence" value="ECO:0007669"/>
    <property type="project" value="UniProtKB-KW"/>
</dbReference>
<feature type="domain" description="BD-FAE-like" evidence="2">
    <location>
        <begin position="45"/>
        <end position="174"/>
    </location>
</feature>
<evidence type="ECO:0000313" key="4">
    <source>
        <dbReference type="Proteomes" id="UP000468581"/>
    </source>
</evidence>
<name>A0A6P0UN63_9FLAO</name>
<dbReference type="EMBL" id="JAABOO010000001">
    <property type="protein sequence ID" value="NER12443.1"/>
    <property type="molecule type" value="Genomic_DNA"/>
</dbReference>
<dbReference type="Gene3D" id="3.40.50.1820">
    <property type="entry name" value="alpha/beta hydrolase"/>
    <property type="match status" value="1"/>
</dbReference>
<dbReference type="RefSeq" id="WP_163605467.1">
    <property type="nucleotide sequence ID" value="NZ_JAABOO010000001.1"/>
</dbReference>
<organism evidence="3 4">
    <name type="scientific">Leptobacterium flavescens</name>
    <dbReference type="NCBI Taxonomy" id="472055"/>
    <lineage>
        <taxon>Bacteria</taxon>
        <taxon>Pseudomonadati</taxon>
        <taxon>Bacteroidota</taxon>
        <taxon>Flavobacteriia</taxon>
        <taxon>Flavobacteriales</taxon>
        <taxon>Flavobacteriaceae</taxon>
        <taxon>Leptobacterium</taxon>
    </lineage>
</organism>
<evidence type="ECO:0000256" key="1">
    <source>
        <dbReference type="ARBA" id="ARBA00022801"/>
    </source>
</evidence>
<evidence type="ECO:0000313" key="3">
    <source>
        <dbReference type="EMBL" id="NER12443.1"/>
    </source>
</evidence>
<keyword evidence="1" id="KW-0378">Hydrolase</keyword>
<sequence>MLRYLLFLLLPFQLLSQNRYQDRVYDAVDSSTYEYAVKDKESLKLDLYQPSGDTLSQRPVMVFIHGGGFSIGARDEAEMVRLSRNAAQRGYVVASISYRLTRKGKGFGCTTPSEDKIKAFKDAGEDLLDALCFLDDHQEDFKINMEQLILGGSSAGAEAMLSVAYNKELFFKGEEKYNSIKPAAVAGLAGAVLDIDLITEQNAVPGIFFHGTKDPLVPYGSASHHYCSDEKPGFLILHGSKTLAGRLKELDSSFFLYSVKDAGHDIFEITDKQLQLIFDFMHTVVIKGESLQSEVTE</sequence>
<reference evidence="3 4" key="1">
    <citation type="submission" date="2020-01" db="EMBL/GenBank/DDBJ databases">
        <title>Leptobacterium flavescens.</title>
        <authorList>
            <person name="Wang G."/>
        </authorList>
    </citation>
    <scope>NUCLEOTIDE SEQUENCE [LARGE SCALE GENOMIC DNA]</scope>
    <source>
        <strain evidence="3 4">KCTC 22160</strain>
    </source>
</reference>
<dbReference type="SUPFAM" id="SSF53474">
    <property type="entry name" value="alpha/beta-Hydrolases"/>
    <property type="match status" value="1"/>
</dbReference>
<dbReference type="InterPro" id="IPR049492">
    <property type="entry name" value="BD-FAE-like_dom"/>
</dbReference>
<dbReference type="PANTHER" id="PTHR48081">
    <property type="entry name" value="AB HYDROLASE SUPERFAMILY PROTEIN C4A8.06C"/>
    <property type="match status" value="1"/>
</dbReference>
<evidence type="ECO:0000259" key="2">
    <source>
        <dbReference type="Pfam" id="PF20434"/>
    </source>
</evidence>
<dbReference type="InterPro" id="IPR050300">
    <property type="entry name" value="GDXG_lipolytic_enzyme"/>
</dbReference>
<comment type="caution">
    <text evidence="3">The sequence shown here is derived from an EMBL/GenBank/DDBJ whole genome shotgun (WGS) entry which is preliminary data.</text>
</comment>
<gene>
    <name evidence="3" type="ORF">GWK08_03245</name>
</gene>
<proteinExistence type="predicted"/>
<dbReference type="AlphaFoldDB" id="A0A6P0UN63"/>
<keyword evidence="4" id="KW-1185">Reference proteome</keyword>
<protein>
    <submittedName>
        <fullName evidence="3">Carboxylesterase family protein</fullName>
    </submittedName>
</protein>
<dbReference type="InterPro" id="IPR029058">
    <property type="entry name" value="AB_hydrolase_fold"/>
</dbReference>
<accession>A0A6P0UN63</accession>